<dbReference type="PANTHER" id="PTHR10587:SF133">
    <property type="entry name" value="CHITIN DEACETYLASE 1-RELATED"/>
    <property type="match status" value="1"/>
</dbReference>
<proteinExistence type="predicted"/>
<keyword evidence="3" id="KW-0472">Membrane</keyword>
<dbReference type="GO" id="GO:0016810">
    <property type="term" value="F:hydrolase activity, acting on carbon-nitrogen (but not peptide) bonds"/>
    <property type="evidence" value="ECO:0007669"/>
    <property type="project" value="InterPro"/>
</dbReference>
<organism evidence="5 6">
    <name type="scientific">Streptococcus constellatus</name>
    <dbReference type="NCBI Taxonomy" id="76860"/>
    <lineage>
        <taxon>Bacteria</taxon>
        <taxon>Bacillati</taxon>
        <taxon>Bacillota</taxon>
        <taxon>Bacilli</taxon>
        <taxon>Lactobacillales</taxon>
        <taxon>Streptococcaceae</taxon>
        <taxon>Streptococcus</taxon>
        <taxon>Streptococcus anginosus group</taxon>
    </lineage>
</organism>
<feature type="transmembrane region" description="Helical" evidence="3">
    <location>
        <begin position="12"/>
        <end position="31"/>
    </location>
</feature>
<dbReference type="PROSITE" id="PS51677">
    <property type="entry name" value="NODB"/>
    <property type="match status" value="1"/>
</dbReference>
<keyword evidence="1" id="KW-0479">Metal-binding</keyword>
<keyword evidence="3" id="KW-0812">Transmembrane</keyword>
<evidence type="ECO:0000313" key="6">
    <source>
        <dbReference type="Proteomes" id="UP000385544"/>
    </source>
</evidence>
<dbReference type="Pfam" id="PF18627">
    <property type="entry name" value="PgdA_N"/>
    <property type="match status" value="1"/>
</dbReference>
<sequence length="461" mass="52833">MSKKGRGVKKIVLIVLNITFLSIIIFGSFQIRKLLQERKLNHQIAQILKKADKTYNQNSVRKQVGRAGSRFITSYYPLTENKQDIDLVKEKINADIRKFSNKKSQNLEIDRLVFYISQLTATDFSGVKKIAIKRISYPVMTTKVGDTKEDFLDFVYISSDNKAFNLNRLFKNVEQAKKILLEEIQQKITMYSKAEGQKILQEFQAKDISQWTFSYEKGKLSLFYKNDGKDSKVEVSLSALYEVIDEHYLMGEELAIYQSYQAKKHQKLVALTFDDGPNAATTPQALDILSKYHVKGTFFMLGKNVAGNEQLVKRVHDEGHEIGNHSWSHPQLPILSLEQAKKQIADTQVALRAVIGESPKLMRPPYGAINDTIRNAIDMSFIMWNVDSLDWKNRNTMSIMQQVKKQTAAGSIILMHDIHQTTINALPSVIEYLQKNGYTFVTVSELLHHQLEVHRLYYGAD</sequence>
<dbReference type="Gene3D" id="3.90.640.30">
    <property type="match status" value="1"/>
</dbReference>
<reference evidence="5 6" key="1">
    <citation type="submission" date="2019-07" db="EMBL/GenBank/DDBJ databases">
        <authorList>
            <person name="Hibberd C M."/>
            <person name="Gehrig L. J."/>
            <person name="Chang H.-W."/>
            <person name="Venkatesh S."/>
        </authorList>
    </citation>
    <scope>NUCLEOTIDE SEQUENCE [LARGE SCALE GENOMIC DNA]</scope>
    <source>
        <strain evidence="5">Streptococcus_constellatus_SS_Bg39</strain>
    </source>
</reference>
<keyword evidence="3" id="KW-1133">Transmembrane helix</keyword>
<keyword evidence="2 5" id="KW-0378">Hydrolase</keyword>
<dbReference type="GO" id="GO:0046872">
    <property type="term" value="F:metal ion binding"/>
    <property type="evidence" value="ECO:0007669"/>
    <property type="project" value="UniProtKB-KW"/>
</dbReference>
<dbReference type="SUPFAM" id="SSF144015">
    <property type="entry name" value="Peptidoglycan deacetylase N-terminal noncatalytic region"/>
    <property type="match status" value="1"/>
</dbReference>
<feature type="domain" description="NodB homology" evidence="4">
    <location>
        <begin position="267"/>
        <end position="441"/>
    </location>
</feature>
<dbReference type="Pfam" id="PF01522">
    <property type="entry name" value="Polysacc_deac_1"/>
    <property type="match status" value="1"/>
</dbReference>
<evidence type="ECO:0000259" key="4">
    <source>
        <dbReference type="PROSITE" id="PS51677"/>
    </source>
</evidence>
<protein>
    <submittedName>
        <fullName evidence="5">Peptidoglycan-N-acetylglucosamine deacetylase</fullName>
        <ecNumber evidence="5">3.5.1.104</ecNumber>
    </submittedName>
</protein>
<dbReference type="GO" id="GO:0016020">
    <property type="term" value="C:membrane"/>
    <property type="evidence" value="ECO:0007669"/>
    <property type="project" value="TreeGrafter"/>
</dbReference>
<dbReference type="InterPro" id="IPR002509">
    <property type="entry name" value="NODB_dom"/>
</dbReference>
<dbReference type="EC" id="3.5.1.104" evidence="5"/>
<accession>A0A564SAU5</accession>
<dbReference type="Gene3D" id="3.30.565.50">
    <property type="match status" value="1"/>
</dbReference>
<dbReference type="InterPro" id="IPR040802">
    <property type="entry name" value="PgdA_N"/>
</dbReference>
<dbReference type="InterPro" id="IPR050248">
    <property type="entry name" value="Polysacc_deacetylase_ArnD"/>
</dbReference>
<evidence type="ECO:0000256" key="3">
    <source>
        <dbReference type="SAM" id="Phobius"/>
    </source>
</evidence>
<dbReference type="GO" id="GO:0005975">
    <property type="term" value="P:carbohydrate metabolic process"/>
    <property type="evidence" value="ECO:0007669"/>
    <property type="project" value="InterPro"/>
</dbReference>
<dbReference type="SUPFAM" id="SSF88713">
    <property type="entry name" value="Glycoside hydrolase/deacetylase"/>
    <property type="match status" value="1"/>
</dbReference>
<dbReference type="EMBL" id="CABHMZ010000003">
    <property type="protein sequence ID" value="VUW92285.1"/>
    <property type="molecule type" value="Genomic_DNA"/>
</dbReference>
<dbReference type="InterPro" id="IPR011330">
    <property type="entry name" value="Glyco_hydro/deAcase_b/a-brl"/>
</dbReference>
<gene>
    <name evidence="5" type="primary">pgdA</name>
    <name evidence="5" type="ORF">SCSS39_00341</name>
</gene>
<evidence type="ECO:0000256" key="1">
    <source>
        <dbReference type="ARBA" id="ARBA00022723"/>
    </source>
</evidence>
<evidence type="ECO:0000256" key="2">
    <source>
        <dbReference type="ARBA" id="ARBA00022801"/>
    </source>
</evidence>
<dbReference type="Proteomes" id="UP000385544">
    <property type="component" value="Unassembled WGS sequence"/>
</dbReference>
<name>A0A564SAU5_STRCV</name>
<evidence type="ECO:0000313" key="5">
    <source>
        <dbReference type="EMBL" id="VUW92285.1"/>
    </source>
</evidence>
<dbReference type="AlphaFoldDB" id="A0A564SAU5"/>
<dbReference type="Gene3D" id="3.20.20.370">
    <property type="entry name" value="Glycoside hydrolase/deacetylase"/>
    <property type="match status" value="1"/>
</dbReference>
<dbReference type="PANTHER" id="PTHR10587">
    <property type="entry name" value="GLYCOSYL TRANSFERASE-RELATED"/>
    <property type="match status" value="1"/>
</dbReference>